<dbReference type="InterPro" id="IPR015422">
    <property type="entry name" value="PyrdxlP-dep_Trfase_small"/>
</dbReference>
<proteinExistence type="inferred from homology"/>
<dbReference type="CDD" id="cd00609">
    <property type="entry name" value="AAT_like"/>
    <property type="match status" value="1"/>
</dbReference>
<keyword evidence="4 9" id="KW-0808">Transferase</keyword>
<comment type="cofactor">
    <cofactor evidence="1 6 7">
        <name>pyridoxal 5'-phosphate</name>
        <dbReference type="ChEBI" id="CHEBI:597326"/>
    </cofactor>
</comment>
<name>A0A1R0GWY5_9FUNG</name>
<dbReference type="PROSITE" id="PS00105">
    <property type="entry name" value="AA_TRANSFER_CLASS_1"/>
    <property type="match status" value="1"/>
</dbReference>
<dbReference type="InterPro" id="IPR005958">
    <property type="entry name" value="TyrNic_aminoTrfase"/>
</dbReference>
<evidence type="ECO:0000256" key="6">
    <source>
        <dbReference type="PIRNR" id="PIRNR000517"/>
    </source>
</evidence>
<dbReference type="EMBL" id="LSSL01002481">
    <property type="protein sequence ID" value="OLY81410.1"/>
    <property type="molecule type" value="Genomic_DNA"/>
</dbReference>
<feature type="modified residue" description="N6-(pyridoxal phosphate)lysine" evidence="7">
    <location>
        <position position="254"/>
    </location>
</feature>
<dbReference type="GO" id="GO:0004838">
    <property type="term" value="F:L-tyrosine-2-oxoglutarate transaminase activity"/>
    <property type="evidence" value="ECO:0007669"/>
    <property type="project" value="TreeGrafter"/>
</dbReference>
<keyword evidence="3 9" id="KW-0032">Aminotransferase</keyword>
<dbReference type="PANTHER" id="PTHR45744:SF2">
    <property type="entry name" value="TYROSINE AMINOTRANSFERASE"/>
    <property type="match status" value="1"/>
</dbReference>
<dbReference type="Proteomes" id="UP000187455">
    <property type="component" value="Unassembled WGS sequence"/>
</dbReference>
<comment type="similarity">
    <text evidence="2 6">Belongs to the class-I pyridoxal-phosphate-dependent aminotransferase family.</text>
</comment>
<evidence type="ECO:0000313" key="9">
    <source>
        <dbReference type="EMBL" id="OLY81410.1"/>
    </source>
</evidence>
<dbReference type="AlphaFoldDB" id="A0A1R0GWY5"/>
<evidence type="ECO:0000256" key="2">
    <source>
        <dbReference type="ARBA" id="ARBA00007441"/>
    </source>
</evidence>
<keyword evidence="5 6" id="KW-0663">Pyridoxal phosphate</keyword>
<dbReference type="NCBIfam" id="TIGR01265">
    <property type="entry name" value="tyr_nico_aTase"/>
    <property type="match status" value="1"/>
</dbReference>
<dbReference type="STRING" id="133383.A0A1R0GWY5"/>
<evidence type="ECO:0000256" key="3">
    <source>
        <dbReference type="ARBA" id="ARBA00022576"/>
    </source>
</evidence>
<evidence type="ECO:0000259" key="8">
    <source>
        <dbReference type="Pfam" id="PF00155"/>
    </source>
</evidence>
<dbReference type="Gene3D" id="3.40.640.10">
    <property type="entry name" value="Type I PLP-dependent aspartate aminotransferase-like (Major domain)"/>
    <property type="match status" value="1"/>
</dbReference>
<evidence type="ECO:0000256" key="5">
    <source>
        <dbReference type="ARBA" id="ARBA00022898"/>
    </source>
</evidence>
<protein>
    <submittedName>
        <fullName evidence="9">Tyrosine aminotransferase</fullName>
    </submittedName>
</protein>
<dbReference type="PANTHER" id="PTHR45744">
    <property type="entry name" value="TYROSINE AMINOTRANSFERASE"/>
    <property type="match status" value="1"/>
</dbReference>
<dbReference type="OrthoDB" id="7042322at2759"/>
<dbReference type="InterPro" id="IPR004838">
    <property type="entry name" value="NHTrfase_class1_PyrdxlP-BS"/>
</dbReference>
<dbReference type="PIRSF" id="PIRSF000517">
    <property type="entry name" value="Tyr_transaminase"/>
    <property type="match status" value="1"/>
</dbReference>
<dbReference type="PRINTS" id="PR00753">
    <property type="entry name" value="ACCSYNTHASE"/>
</dbReference>
<gene>
    <name evidence="9" type="ORF">AYI68_g4482</name>
</gene>
<evidence type="ECO:0000256" key="7">
    <source>
        <dbReference type="PIRSR" id="PIRSR000517-1"/>
    </source>
</evidence>
<evidence type="ECO:0000313" key="10">
    <source>
        <dbReference type="Proteomes" id="UP000187455"/>
    </source>
</evidence>
<comment type="caution">
    <text evidence="9">The sequence shown here is derived from an EMBL/GenBank/DDBJ whole genome shotgun (WGS) entry which is preliminary data.</text>
</comment>
<dbReference type="GO" id="GO:0030170">
    <property type="term" value="F:pyridoxal phosphate binding"/>
    <property type="evidence" value="ECO:0007669"/>
    <property type="project" value="InterPro"/>
</dbReference>
<feature type="domain" description="Aminotransferase class I/classII large" evidence="8">
    <location>
        <begin position="44"/>
        <end position="409"/>
    </location>
</feature>
<dbReference type="GO" id="GO:0006572">
    <property type="term" value="P:L-tyrosine catabolic process"/>
    <property type="evidence" value="ECO:0007669"/>
    <property type="project" value="TreeGrafter"/>
</dbReference>
<dbReference type="Pfam" id="PF00155">
    <property type="entry name" value="Aminotran_1_2"/>
    <property type="match status" value="1"/>
</dbReference>
<dbReference type="InterPro" id="IPR015421">
    <property type="entry name" value="PyrdxlP-dep_Trfase_major"/>
</dbReference>
<keyword evidence="10" id="KW-1185">Reference proteome</keyword>
<organism evidence="9 10">
    <name type="scientific">Smittium mucronatum</name>
    <dbReference type="NCBI Taxonomy" id="133383"/>
    <lineage>
        <taxon>Eukaryota</taxon>
        <taxon>Fungi</taxon>
        <taxon>Fungi incertae sedis</taxon>
        <taxon>Zoopagomycota</taxon>
        <taxon>Kickxellomycotina</taxon>
        <taxon>Harpellomycetes</taxon>
        <taxon>Harpellales</taxon>
        <taxon>Legeriomycetaceae</taxon>
        <taxon>Smittium</taxon>
    </lineage>
</organism>
<dbReference type="Gene3D" id="3.90.1150.10">
    <property type="entry name" value="Aspartate Aminotransferase, domain 1"/>
    <property type="match status" value="1"/>
</dbReference>
<accession>A0A1R0GWY5</accession>
<evidence type="ECO:0000256" key="1">
    <source>
        <dbReference type="ARBA" id="ARBA00001933"/>
    </source>
</evidence>
<evidence type="ECO:0000256" key="4">
    <source>
        <dbReference type="ARBA" id="ARBA00022679"/>
    </source>
</evidence>
<reference evidence="9 10" key="1">
    <citation type="journal article" date="2016" name="Mol. Biol. Evol.">
        <title>Genome-Wide Survey of Gut Fungi (Harpellales) Reveals the First Horizontally Transferred Ubiquitin Gene from a Mosquito Host.</title>
        <authorList>
            <person name="Wang Y."/>
            <person name="White M.M."/>
            <person name="Kvist S."/>
            <person name="Moncalvo J.M."/>
        </authorList>
    </citation>
    <scope>NUCLEOTIDE SEQUENCE [LARGE SCALE GENOMIC DNA]</scope>
    <source>
        <strain evidence="9 10">ALG-7-W6</strain>
    </source>
</reference>
<dbReference type="SUPFAM" id="SSF53383">
    <property type="entry name" value="PLP-dependent transferases"/>
    <property type="match status" value="1"/>
</dbReference>
<dbReference type="InterPro" id="IPR004839">
    <property type="entry name" value="Aminotransferase_I/II_large"/>
</dbReference>
<sequence length="419" mass="45991">MLAEDFSDWKPVSPSKTAIATINPIRGLLDSGVAKQTGKESSEPVINMSLGDPTIFGNFKTHPCVIEAVEKQLKSYHSNGYAPSSGNPQAREAIAKAYSDPDNGVIFHPQDVILASGCSGAVEMSIVSLCSEGDNILLPKPGFPLYKTNAESRGVNYKLYNLLAEKQWEADLPHLESLIDDKTKAILINNPSNPCGSNWSKEHVAAIIDICAKHRIPLISDEIYNGIVFPGVKFTSAASVSKNVPVLTLGGIAKRYLVPGWRVGWVTLHDPLNVLVNLRPYINNLTAIINGPNTLIQKSLPDILSGDFNEEFSAHLNSGLETNAKIIVDRASAIKGLTPIVPEAAMYIMILIDPEIFDSGIRNSVDFFNSLMWEEHVEVLPGDIFDFPNSFRVVITPPPEKLIEAFDRIKLFCERHYKS</sequence>
<dbReference type="InterPro" id="IPR015424">
    <property type="entry name" value="PyrdxlP-dep_Trfase"/>
</dbReference>